<evidence type="ECO:0000256" key="1">
    <source>
        <dbReference type="ARBA" id="ARBA00023015"/>
    </source>
</evidence>
<keyword evidence="3" id="KW-0238">DNA-binding</keyword>
<keyword evidence="4" id="KW-0804">Transcription</keyword>
<dbReference type="AlphaFoldDB" id="A0A3F3HAT6"/>
<evidence type="ECO:0000256" key="4">
    <source>
        <dbReference type="ARBA" id="ARBA00023163"/>
    </source>
</evidence>
<evidence type="ECO:0000313" key="6">
    <source>
        <dbReference type="EMBL" id="CAK1243739.1"/>
    </source>
</evidence>
<evidence type="ECO:0000313" key="8">
    <source>
        <dbReference type="Proteomes" id="UP001314262"/>
    </source>
</evidence>
<dbReference type="InterPro" id="IPR007627">
    <property type="entry name" value="RNA_pol_sigma70_r2"/>
</dbReference>
<dbReference type="RefSeq" id="WP_059394064.1">
    <property type="nucleotide sequence ID" value="NZ_BOJU01000003.1"/>
</dbReference>
<dbReference type="GO" id="GO:0006352">
    <property type="term" value="P:DNA-templated transcription initiation"/>
    <property type="evidence" value="ECO:0007669"/>
    <property type="project" value="InterPro"/>
</dbReference>
<dbReference type="Proteomes" id="UP000064514">
    <property type="component" value="Unassembled WGS sequence"/>
</dbReference>
<dbReference type="Gene3D" id="1.10.1740.10">
    <property type="match status" value="1"/>
</dbReference>
<reference evidence="6 8" key="2">
    <citation type="submission" date="2023-10" db="EMBL/GenBank/DDBJ databases">
        <authorList>
            <person name="Botero Cardona J."/>
        </authorList>
    </citation>
    <scope>NUCLEOTIDE SEQUENCE [LARGE SCALE GENOMIC DNA]</scope>
    <source>
        <strain evidence="6 8">R-53137</strain>
    </source>
</reference>
<gene>
    <name evidence="7" type="ORF">FTRO_0070720</name>
    <name evidence="6" type="ORF">R53137_KAKDMLNK_00945</name>
</gene>
<dbReference type="GO" id="GO:0003677">
    <property type="term" value="F:DNA binding"/>
    <property type="evidence" value="ECO:0007669"/>
    <property type="project" value="UniProtKB-KW"/>
</dbReference>
<dbReference type="InterPro" id="IPR013325">
    <property type="entry name" value="RNA_pol_sigma_r2"/>
</dbReference>
<dbReference type="Proteomes" id="UP001314262">
    <property type="component" value="Unassembled WGS sequence"/>
</dbReference>
<dbReference type="PANTHER" id="PTHR43133:SF8">
    <property type="entry name" value="RNA POLYMERASE SIGMA FACTOR HI_1459-RELATED"/>
    <property type="match status" value="1"/>
</dbReference>
<accession>A0A3F3HAT6</accession>
<keyword evidence="2" id="KW-0731">Sigma factor</keyword>
<proteinExistence type="predicted"/>
<name>A0A3F3HAT6_9LACO</name>
<organism evidence="7">
    <name type="scientific">Fructobacillus tropaeoli</name>
    <dbReference type="NCBI Taxonomy" id="709323"/>
    <lineage>
        <taxon>Bacteria</taxon>
        <taxon>Bacillati</taxon>
        <taxon>Bacillota</taxon>
        <taxon>Bacilli</taxon>
        <taxon>Lactobacillales</taxon>
        <taxon>Lactobacillaceae</taxon>
        <taxon>Fructobacillus</taxon>
    </lineage>
</organism>
<dbReference type="Pfam" id="PF04542">
    <property type="entry name" value="Sigma70_r2"/>
    <property type="match status" value="1"/>
</dbReference>
<keyword evidence="1" id="KW-0805">Transcription regulation</keyword>
<evidence type="ECO:0000256" key="3">
    <source>
        <dbReference type="ARBA" id="ARBA00023125"/>
    </source>
</evidence>
<evidence type="ECO:0000256" key="2">
    <source>
        <dbReference type="ARBA" id="ARBA00023082"/>
    </source>
</evidence>
<dbReference type="EMBL" id="DF968084">
    <property type="protein sequence ID" value="GAP04708.1"/>
    <property type="molecule type" value="Genomic_DNA"/>
</dbReference>
<dbReference type="GO" id="GO:0016987">
    <property type="term" value="F:sigma factor activity"/>
    <property type="evidence" value="ECO:0007669"/>
    <property type="project" value="UniProtKB-KW"/>
</dbReference>
<feature type="domain" description="RNA polymerase sigma-70 region 2" evidence="5">
    <location>
        <begin position="27"/>
        <end position="96"/>
    </location>
</feature>
<protein>
    <submittedName>
        <fullName evidence="7">Competence protein ComX</fullName>
    </submittedName>
    <submittedName>
        <fullName evidence="6">Sigma24 family (RpoE)</fullName>
    </submittedName>
</protein>
<dbReference type="SUPFAM" id="SSF88946">
    <property type="entry name" value="Sigma2 domain of RNA polymerase sigma factors"/>
    <property type="match status" value="1"/>
</dbReference>
<dbReference type="STRING" id="709323.GCA_001047135_01270"/>
<dbReference type="PANTHER" id="PTHR43133">
    <property type="entry name" value="RNA POLYMERASE ECF-TYPE SIGMA FACTO"/>
    <property type="match status" value="1"/>
</dbReference>
<sequence length="188" mass="21844">MEKIQLREGSHEVLLAQQGDEEAFVTLYRRHVGMVWLVYGNYLTNVCRADDWEADALEATLHCLRRYDVQKARAKFSTYLMAALRNRAIDYLRKQNTKQEQFNRAMTHFDAGQDLPVVIAEPTGTPEQQCIARETLAEVLNCRKSEVAQIISFLIGDGKILLKPHESNHQVTRVQYRLKQAYLRRLHE</sequence>
<reference evidence="7" key="1">
    <citation type="journal article" date="2015" name="BMC Genomics">
        <title>Comparative genomics of Fructobacillus spp. and Leuconostoc spp. reveals niche-specific evolution of Fructobacillus spp.</title>
        <authorList>
            <person name="Endo A."/>
            <person name="Tanizawa Y."/>
            <person name="Tanaka N."/>
            <person name="Maeno S."/>
            <person name="Kumar H."/>
            <person name="Shiwa Y."/>
            <person name="Okada S."/>
            <person name="Yoshikawa H."/>
            <person name="Dicks L."/>
            <person name="Nakagawa J."/>
            <person name="Arita M."/>
        </authorList>
    </citation>
    <scope>NUCLEOTIDE SEQUENCE [LARGE SCALE GENOMIC DNA]</scope>
    <source>
        <strain evidence="7">F214-1</strain>
    </source>
</reference>
<keyword evidence="8" id="KW-1185">Reference proteome</keyword>
<evidence type="ECO:0000313" key="7">
    <source>
        <dbReference type="EMBL" id="GAP04708.1"/>
    </source>
</evidence>
<dbReference type="InterPro" id="IPR039425">
    <property type="entry name" value="RNA_pol_sigma-70-like"/>
</dbReference>
<evidence type="ECO:0000259" key="5">
    <source>
        <dbReference type="Pfam" id="PF04542"/>
    </source>
</evidence>
<dbReference type="EMBL" id="CAUZLT010000003">
    <property type="protein sequence ID" value="CAK1243739.1"/>
    <property type="molecule type" value="Genomic_DNA"/>
</dbReference>